<dbReference type="InterPro" id="IPR011010">
    <property type="entry name" value="DNA_brk_join_enz"/>
</dbReference>
<dbReference type="GO" id="GO:0003677">
    <property type="term" value="F:DNA binding"/>
    <property type="evidence" value="ECO:0007669"/>
    <property type="project" value="UniProtKB-KW"/>
</dbReference>
<evidence type="ECO:0008006" key="4">
    <source>
        <dbReference type="Google" id="ProtNLM"/>
    </source>
</evidence>
<dbReference type="EMBL" id="QUAE01000014">
    <property type="protein sequence ID" value="REJ07913.1"/>
    <property type="molecule type" value="Genomic_DNA"/>
</dbReference>
<proteinExistence type="predicted"/>
<name>A0A3E0J4N8_9BACI</name>
<dbReference type="Gene3D" id="1.10.150.130">
    <property type="match status" value="1"/>
</dbReference>
<accession>A0A3E0J4N8</accession>
<evidence type="ECO:0000313" key="2">
    <source>
        <dbReference type="EMBL" id="REJ07913.1"/>
    </source>
</evidence>
<dbReference type="InterPro" id="IPR010998">
    <property type="entry name" value="Integrase_recombinase_N"/>
</dbReference>
<reference evidence="2 3" key="1">
    <citation type="submission" date="2018-08" db="EMBL/GenBank/DDBJ databases">
        <title>Genome sequence of Halobacillus trueperi KCTC 3686.</title>
        <authorList>
            <person name="Cho K.H."/>
            <person name="Kwak M.-J."/>
            <person name="Kim B.-Y."/>
            <person name="Chun J."/>
        </authorList>
    </citation>
    <scope>NUCLEOTIDE SEQUENCE [LARGE SCALE GENOMIC DNA]</scope>
    <source>
        <strain evidence="2 3">KCTC 3686</strain>
    </source>
</reference>
<dbReference type="RefSeq" id="WP_115824304.1">
    <property type="nucleotide sequence ID" value="NZ_QUAE01000014.1"/>
</dbReference>
<comment type="caution">
    <text evidence="2">The sequence shown here is derived from an EMBL/GenBank/DDBJ whole genome shotgun (WGS) entry which is preliminary data.</text>
</comment>
<gene>
    <name evidence="2" type="ORF">DYE48_14830</name>
</gene>
<dbReference type="Proteomes" id="UP000256305">
    <property type="component" value="Unassembled WGS sequence"/>
</dbReference>
<dbReference type="SUPFAM" id="SSF56349">
    <property type="entry name" value="DNA breaking-rejoining enzymes"/>
    <property type="match status" value="1"/>
</dbReference>
<dbReference type="AlphaFoldDB" id="A0A3E0J4N8"/>
<keyword evidence="1" id="KW-0238">DNA-binding</keyword>
<organism evidence="2 3">
    <name type="scientific">Halobacillus trueperi</name>
    <dbReference type="NCBI Taxonomy" id="156205"/>
    <lineage>
        <taxon>Bacteria</taxon>
        <taxon>Bacillati</taxon>
        <taxon>Bacillota</taxon>
        <taxon>Bacilli</taxon>
        <taxon>Bacillales</taxon>
        <taxon>Bacillaceae</taxon>
        <taxon>Halobacillus</taxon>
    </lineage>
</organism>
<sequence length="287" mass="33279">MPEVSANVSRRLNKMNDRSRALYLSYINYLEKSGKSKGTINVYSNKVLNFLELLPRDQLIHKLSFSQVEDFIGIAETESSYNGRVYVMGSFIDFLVNHENISLKINVEKVRSLVFSTREVRKSTQGGAVPLSIEQVVLIRETYKRNQDYKRLFTFEMIYRHAAKWNQLAKCTNKNYDSNTKEFRIGKNKKLRIDNYIASLIEKAPSIINSPVRPGHRYRLNDMGELLGRVVRWIDIDDTHDKHFVSCPRCQGEVELQADNWVLMSIDENETKWLVCKSCVQKGVDNA</sequence>
<evidence type="ECO:0000313" key="3">
    <source>
        <dbReference type="Proteomes" id="UP000256305"/>
    </source>
</evidence>
<protein>
    <recommendedName>
        <fullName evidence="4">Core-binding (CB) domain-containing protein</fullName>
    </recommendedName>
</protein>
<keyword evidence="3" id="KW-1185">Reference proteome</keyword>
<evidence type="ECO:0000256" key="1">
    <source>
        <dbReference type="ARBA" id="ARBA00023125"/>
    </source>
</evidence>